<accession>A0A1F5VR24</accession>
<evidence type="ECO:0000256" key="5">
    <source>
        <dbReference type="ARBA" id="ARBA00023136"/>
    </source>
</evidence>
<proteinExistence type="inferred from homology"/>
<dbReference type="Proteomes" id="UP000178943">
    <property type="component" value="Unassembled WGS sequence"/>
</dbReference>
<dbReference type="PANTHER" id="PTHR34478">
    <property type="entry name" value="PROTEIN LEMA"/>
    <property type="match status" value="1"/>
</dbReference>
<reference evidence="7 8" key="1">
    <citation type="journal article" date="2016" name="Nat. Commun.">
        <title>Thousands of microbial genomes shed light on interconnected biogeochemical processes in an aquifer system.</title>
        <authorList>
            <person name="Anantharaman K."/>
            <person name="Brown C.T."/>
            <person name="Hug L.A."/>
            <person name="Sharon I."/>
            <person name="Castelle C.J."/>
            <person name="Probst A.J."/>
            <person name="Thomas B.C."/>
            <person name="Singh A."/>
            <person name="Wilkins M.J."/>
            <person name="Karaoz U."/>
            <person name="Brodie E.L."/>
            <person name="Williams K.H."/>
            <person name="Hubbard S.S."/>
            <person name="Banfield J.F."/>
        </authorList>
    </citation>
    <scope>NUCLEOTIDE SEQUENCE [LARGE SCALE GENOMIC DNA]</scope>
</reference>
<evidence type="ECO:0000256" key="3">
    <source>
        <dbReference type="ARBA" id="ARBA00022692"/>
    </source>
</evidence>
<evidence type="ECO:0000256" key="4">
    <source>
        <dbReference type="ARBA" id="ARBA00022989"/>
    </source>
</evidence>
<evidence type="ECO:0000256" key="6">
    <source>
        <dbReference type="SAM" id="Phobius"/>
    </source>
</evidence>
<dbReference type="InterPro" id="IPR023353">
    <property type="entry name" value="LemA-like_dom_sf"/>
</dbReference>
<dbReference type="PANTHER" id="PTHR34478:SF2">
    <property type="entry name" value="MEMBRANE PROTEIN"/>
    <property type="match status" value="1"/>
</dbReference>
<name>A0A1F5VR24_9BACT</name>
<evidence type="ECO:0000313" key="8">
    <source>
        <dbReference type="Proteomes" id="UP000178943"/>
    </source>
</evidence>
<feature type="transmembrane region" description="Helical" evidence="6">
    <location>
        <begin position="6"/>
        <end position="24"/>
    </location>
</feature>
<comment type="caution">
    <text evidence="7">The sequence shown here is derived from an EMBL/GenBank/DDBJ whole genome shotgun (WGS) entry which is preliminary data.</text>
</comment>
<dbReference type="InterPro" id="IPR007156">
    <property type="entry name" value="MamQ_LemA"/>
</dbReference>
<evidence type="ECO:0000256" key="2">
    <source>
        <dbReference type="ARBA" id="ARBA00008854"/>
    </source>
</evidence>
<dbReference type="AlphaFoldDB" id="A0A1F5VR24"/>
<sequence length="184" mass="21009">MLWILLIIIVALLLYIVVLYNKLVGLRLRVKNAWAQIEVQLKRRHDLIPNLVNAVKGYMKYEQDTLTKVIEARAKAVSATAVPDIAKAEGELSGLLSKLFALFENYPELKANQNVMALQEELTTTENQISFSRQHYNDSVMVYNMALQMFPSNIIASTFNFKEEDKFFEAPEAEKEVPKVDLSL</sequence>
<dbReference type="GO" id="GO:0016020">
    <property type="term" value="C:membrane"/>
    <property type="evidence" value="ECO:0007669"/>
    <property type="project" value="UniProtKB-SubCell"/>
</dbReference>
<gene>
    <name evidence="7" type="ORF">A2Y62_08700</name>
</gene>
<protein>
    <recommendedName>
        <fullName evidence="9">LemA family protein</fullName>
    </recommendedName>
</protein>
<dbReference type="STRING" id="1817863.A2Y62_08700"/>
<comment type="subcellular location">
    <subcellularLocation>
        <location evidence="1">Membrane</location>
        <topology evidence="1">Single-pass membrane protein</topology>
    </subcellularLocation>
</comment>
<dbReference type="EMBL" id="MFGW01000105">
    <property type="protein sequence ID" value="OGF65760.1"/>
    <property type="molecule type" value="Genomic_DNA"/>
</dbReference>
<keyword evidence="5 6" id="KW-0472">Membrane</keyword>
<organism evidence="7 8">
    <name type="scientific">Candidatus Fischerbacteria bacterium RBG_13_37_8</name>
    <dbReference type="NCBI Taxonomy" id="1817863"/>
    <lineage>
        <taxon>Bacteria</taxon>
        <taxon>Candidatus Fischeribacteriota</taxon>
    </lineage>
</organism>
<evidence type="ECO:0000256" key="1">
    <source>
        <dbReference type="ARBA" id="ARBA00004167"/>
    </source>
</evidence>
<dbReference type="SUPFAM" id="SSF140478">
    <property type="entry name" value="LemA-like"/>
    <property type="match status" value="1"/>
</dbReference>
<evidence type="ECO:0008006" key="9">
    <source>
        <dbReference type="Google" id="ProtNLM"/>
    </source>
</evidence>
<keyword evidence="4 6" id="KW-1133">Transmembrane helix</keyword>
<dbReference type="Pfam" id="PF04011">
    <property type="entry name" value="LemA"/>
    <property type="match status" value="1"/>
</dbReference>
<keyword evidence="3 6" id="KW-0812">Transmembrane</keyword>
<dbReference type="Gene3D" id="1.20.1440.20">
    <property type="entry name" value="LemA-like domain"/>
    <property type="match status" value="1"/>
</dbReference>
<evidence type="ECO:0000313" key="7">
    <source>
        <dbReference type="EMBL" id="OGF65760.1"/>
    </source>
</evidence>
<comment type="similarity">
    <text evidence="2">Belongs to the LemA family.</text>
</comment>